<comment type="caution">
    <text evidence="8">The sequence shown here is derived from an EMBL/GenBank/DDBJ whole genome shotgun (WGS) entry which is preliminary data.</text>
</comment>
<protein>
    <submittedName>
        <fullName evidence="8">Response regulator transcription factor</fullName>
    </submittedName>
</protein>
<dbReference type="PRINTS" id="PR00038">
    <property type="entry name" value="HTHLUXR"/>
</dbReference>
<keyword evidence="9" id="KW-1185">Reference proteome</keyword>
<dbReference type="InterPro" id="IPR016032">
    <property type="entry name" value="Sig_transdc_resp-reg_C-effctor"/>
</dbReference>
<dbReference type="InterPro" id="IPR058245">
    <property type="entry name" value="NreC/VraR/RcsB-like_REC"/>
</dbReference>
<dbReference type="SMART" id="SM00448">
    <property type="entry name" value="REC"/>
    <property type="match status" value="1"/>
</dbReference>
<evidence type="ECO:0000259" key="7">
    <source>
        <dbReference type="PROSITE" id="PS50110"/>
    </source>
</evidence>
<feature type="domain" description="HTH luxR-type" evidence="6">
    <location>
        <begin position="145"/>
        <end position="207"/>
    </location>
</feature>
<dbReference type="InterPro" id="IPR000792">
    <property type="entry name" value="Tscrpt_reg_LuxR_C"/>
</dbReference>
<dbReference type="CDD" id="cd06170">
    <property type="entry name" value="LuxR_C_like"/>
    <property type="match status" value="1"/>
</dbReference>
<gene>
    <name evidence="8" type="ORF">QT711_14705</name>
</gene>
<keyword evidence="3" id="KW-0238">DNA-binding</keyword>
<keyword evidence="1 5" id="KW-0597">Phosphoprotein</keyword>
<feature type="modified residue" description="4-aspartylphosphate" evidence="5">
    <location>
        <position position="54"/>
    </location>
</feature>
<dbReference type="SUPFAM" id="SSF52172">
    <property type="entry name" value="CheY-like"/>
    <property type="match status" value="1"/>
</dbReference>
<feature type="domain" description="Response regulatory" evidence="7">
    <location>
        <begin position="3"/>
        <end position="119"/>
    </location>
</feature>
<accession>A0ABU4GC16</accession>
<organism evidence="8 9">
    <name type="scientific">Sporosarcina saromensis</name>
    <dbReference type="NCBI Taxonomy" id="359365"/>
    <lineage>
        <taxon>Bacteria</taxon>
        <taxon>Bacillati</taxon>
        <taxon>Bacillota</taxon>
        <taxon>Bacilli</taxon>
        <taxon>Bacillales</taxon>
        <taxon>Caryophanaceae</taxon>
        <taxon>Sporosarcina</taxon>
    </lineage>
</organism>
<dbReference type="EMBL" id="JAUBDI010000017">
    <property type="protein sequence ID" value="MDW0114446.1"/>
    <property type="molecule type" value="Genomic_DNA"/>
</dbReference>
<dbReference type="Proteomes" id="UP001282284">
    <property type="component" value="Unassembled WGS sequence"/>
</dbReference>
<dbReference type="PROSITE" id="PS50110">
    <property type="entry name" value="RESPONSE_REGULATORY"/>
    <property type="match status" value="1"/>
</dbReference>
<dbReference type="InterPro" id="IPR001789">
    <property type="entry name" value="Sig_transdc_resp-reg_receiver"/>
</dbReference>
<evidence type="ECO:0000256" key="5">
    <source>
        <dbReference type="PROSITE-ProRule" id="PRU00169"/>
    </source>
</evidence>
<keyword evidence="2" id="KW-0805">Transcription regulation</keyword>
<evidence type="ECO:0000256" key="1">
    <source>
        <dbReference type="ARBA" id="ARBA00022553"/>
    </source>
</evidence>
<evidence type="ECO:0000313" key="9">
    <source>
        <dbReference type="Proteomes" id="UP001282284"/>
    </source>
</evidence>
<keyword evidence="4" id="KW-0804">Transcription</keyword>
<dbReference type="Pfam" id="PF00072">
    <property type="entry name" value="Response_reg"/>
    <property type="match status" value="1"/>
</dbReference>
<dbReference type="SMART" id="SM00421">
    <property type="entry name" value="HTH_LUXR"/>
    <property type="match status" value="1"/>
</dbReference>
<dbReference type="CDD" id="cd17535">
    <property type="entry name" value="REC_NarL-like"/>
    <property type="match status" value="1"/>
</dbReference>
<dbReference type="InterPro" id="IPR039420">
    <property type="entry name" value="WalR-like"/>
</dbReference>
<name>A0ABU4GC16_9BACL</name>
<proteinExistence type="predicted"/>
<evidence type="ECO:0000256" key="2">
    <source>
        <dbReference type="ARBA" id="ARBA00023015"/>
    </source>
</evidence>
<sequence>MIKVLLVDDHTILIDGLKSLIGLEEDIVVIGESLSGVDVLEKINDLTPHVVLMDINMPHKNGIEVVFEIKAVYPGIKVIILTMHNHDEYFLSAIRSGADGYLLKDAPSHQVVDAIRSVSQGESVIHPTMTKKLFDFHQQKQFTPKHEDLTEREKDVLFCLLEGLSNKEIAKKLFISDKTVKIHVSKIFKKLDVKSRSQAVIYTIQNRILPL</sequence>
<dbReference type="RefSeq" id="WP_317945506.1">
    <property type="nucleotide sequence ID" value="NZ_JAUBDI010000017.1"/>
</dbReference>
<dbReference type="InterPro" id="IPR011006">
    <property type="entry name" value="CheY-like_superfamily"/>
</dbReference>
<dbReference type="Pfam" id="PF00196">
    <property type="entry name" value="GerE"/>
    <property type="match status" value="1"/>
</dbReference>
<evidence type="ECO:0000259" key="6">
    <source>
        <dbReference type="PROSITE" id="PS50043"/>
    </source>
</evidence>
<dbReference type="PROSITE" id="PS50043">
    <property type="entry name" value="HTH_LUXR_2"/>
    <property type="match status" value="1"/>
</dbReference>
<dbReference type="Gene3D" id="3.40.50.2300">
    <property type="match status" value="1"/>
</dbReference>
<evidence type="ECO:0000256" key="3">
    <source>
        <dbReference type="ARBA" id="ARBA00023125"/>
    </source>
</evidence>
<reference evidence="8 9" key="1">
    <citation type="submission" date="2023-06" db="EMBL/GenBank/DDBJ databases">
        <title>Sporosarcina sp. nov., isolated from Korean traditional fermented seafood 'Jeotgal'.</title>
        <authorList>
            <person name="Yang A.I."/>
            <person name="Shin N.-R."/>
        </authorList>
    </citation>
    <scope>NUCLEOTIDE SEQUENCE [LARGE SCALE GENOMIC DNA]</scope>
    <source>
        <strain evidence="8 9">KCTC13119</strain>
    </source>
</reference>
<dbReference type="SUPFAM" id="SSF46894">
    <property type="entry name" value="C-terminal effector domain of the bipartite response regulators"/>
    <property type="match status" value="1"/>
</dbReference>
<dbReference type="PANTHER" id="PTHR43214">
    <property type="entry name" value="TWO-COMPONENT RESPONSE REGULATOR"/>
    <property type="match status" value="1"/>
</dbReference>
<evidence type="ECO:0000313" key="8">
    <source>
        <dbReference type="EMBL" id="MDW0114446.1"/>
    </source>
</evidence>
<evidence type="ECO:0000256" key="4">
    <source>
        <dbReference type="ARBA" id="ARBA00023163"/>
    </source>
</evidence>